<sequence length="177" mass="20962">ADDTVLIAESEHDFQQMLSLLCDTCQEFGMQLNAKKTKTMCVSRIEPETIQLRVEGKALEQVHQYIYLGVTITQDMRQEQEIKRRIVIAKSKFWENKEFLRRNLCLNLKKKLLKCYVFTVFSYGSETWNFSKPLYCKIKSFELWCYRQILKICWQHIVTNDAVEDRAGGMFLLKDLL</sequence>
<dbReference type="InterPro" id="IPR000477">
    <property type="entry name" value="RT_dom"/>
</dbReference>
<reference evidence="2 4" key="2">
    <citation type="journal article" date="2013" name="Nature">
        <title>Insights into bilaterian evolution from three spiralian genomes.</title>
        <authorList>
            <person name="Simakov O."/>
            <person name="Marletaz F."/>
            <person name="Cho S.J."/>
            <person name="Edsinger-Gonzales E."/>
            <person name="Havlak P."/>
            <person name="Hellsten U."/>
            <person name="Kuo D.H."/>
            <person name="Larsson T."/>
            <person name="Lv J."/>
            <person name="Arendt D."/>
            <person name="Savage R."/>
            <person name="Osoegawa K."/>
            <person name="de Jong P."/>
            <person name="Grimwood J."/>
            <person name="Chapman J.A."/>
            <person name="Shapiro H."/>
            <person name="Aerts A."/>
            <person name="Otillar R.P."/>
            <person name="Terry A.Y."/>
            <person name="Boore J.L."/>
            <person name="Grigoriev I.V."/>
            <person name="Lindberg D.R."/>
            <person name="Seaver E.C."/>
            <person name="Weisblat D.A."/>
            <person name="Putnam N.H."/>
            <person name="Rokhsar D.S."/>
        </authorList>
    </citation>
    <scope>NUCLEOTIDE SEQUENCE</scope>
    <source>
        <strain evidence="2 4">I ESC-2004</strain>
    </source>
</reference>
<dbReference type="OMA" id="CETDIRC"/>
<feature type="domain" description="Reverse transcriptase" evidence="1">
    <location>
        <begin position="1"/>
        <end position="72"/>
    </location>
</feature>
<dbReference type="InterPro" id="IPR043502">
    <property type="entry name" value="DNA/RNA_pol_sf"/>
</dbReference>
<reference evidence="3" key="3">
    <citation type="submission" date="2015-06" db="UniProtKB">
        <authorList>
            <consortium name="EnsemblMetazoa"/>
        </authorList>
    </citation>
    <scope>IDENTIFICATION</scope>
</reference>
<evidence type="ECO:0000259" key="1">
    <source>
        <dbReference type="PROSITE" id="PS50878"/>
    </source>
</evidence>
<evidence type="ECO:0000313" key="2">
    <source>
        <dbReference type="EMBL" id="ELU18140.1"/>
    </source>
</evidence>
<dbReference type="EMBL" id="AMQN01003850">
    <property type="status" value="NOT_ANNOTATED_CDS"/>
    <property type="molecule type" value="Genomic_DNA"/>
</dbReference>
<protein>
    <recommendedName>
        <fullName evidence="1">Reverse transcriptase domain-containing protein</fullName>
    </recommendedName>
</protein>
<evidence type="ECO:0000313" key="3">
    <source>
        <dbReference type="EnsemblMetazoa" id="CapteP147673"/>
    </source>
</evidence>
<keyword evidence="4" id="KW-1185">Reference proteome</keyword>
<accession>R7VM32</accession>
<dbReference type="Pfam" id="PF00078">
    <property type="entry name" value="RVT_1"/>
    <property type="match status" value="1"/>
</dbReference>
<reference evidence="4" key="1">
    <citation type="submission" date="2012-12" db="EMBL/GenBank/DDBJ databases">
        <authorList>
            <person name="Hellsten U."/>
            <person name="Grimwood J."/>
            <person name="Chapman J.A."/>
            <person name="Shapiro H."/>
            <person name="Aerts A."/>
            <person name="Otillar R.P."/>
            <person name="Terry A.Y."/>
            <person name="Boore J.L."/>
            <person name="Simakov O."/>
            <person name="Marletaz F."/>
            <person name="Cho S.-J."/>
            <person name="Edsinger-Gonzales E."/>
            <person name="Havlak P."/>
            <person name="Kuo D.-H."/>
            <person name="Larsson T."/>
            <person name="Lv J."/>
            <person name="Arendt D."/>
            <person name="Savage R."/>
            <person name="Osoegawa K."/>
            <person name="de Jong P."/>
            <person name="Lindberg D.R."/>
            <person name="Seaver E.C."/>
            <person name="Weisblat D.A."/>
            <person name="Putnam N.H."/>
            <person name="Grigoriev I.V."/>
            <person name="Rokhsar D.S."/>
        </authorList>
    </citation>
    <scope>NUCLEOTIDE SEQUENCE</scope>
    <source>
        <strain evidence="4">I ESC-2004</strain>
    </source>
</reference>
<dbReference type="STRING" id="283909.R7VM32"/>
<evidence type="ECO:0000313" key="4">
    <source>
        <dbReference type="Proteomes" id="UP000014760"/>
    </source>
</evidence>
<dbReference type="PANTHER" id="PTHR47027:SF20">
    <property type="entry name" value="REVERSE TRANSCRIPTASE-LIKE PROTEIN WITH RNA-DIRECTED DNA POLYMERASE DOMAIN"/>
    <property type="match status" value="1"/>
</dbReference>
<feature type="non-terminal residue" evidence="2">
    <location>
        <position position="1"/>
    </location>
</feature>
<proteinExistence type="predicted"/>
<dbReference type="EMBL" id="KB292092">
    <property type="protein sequence ID" value="ELU18140.1"/>
    <property type="molecule type" value="Genomic_DNA"/>
</dbReference>
<name>R7VM32_CAPTE</name>
<organism evidence="2">
    <name type="scientific">Capitella teleta</name>
    <name type="common">Polychaete worm</name>
    <dbReference type="NCBI Taxonomy" id="283909"/>
    <lineage>
        <taxon>Eukaryota</taxon>
        <taxon>Metazoa</taxon>
        <taxon>Spiralia</taxon>
        <taxon>Lophotrochozoa</taxon>
        <taxon>Annelida</taxon>
        <taxon>Polychaeta</taxon>
        <taxon>Sedentaria</taxon>
        <taxon>Scolecida</taxon>
        <taxon>Capitellidae</taxon>
        <taxon>Capitella</taxon>
    </lineage>
</organism>
<dbReference type="OrthoDB" id="6145657at2759"/>
<dbReference type="EnsemblMetazoa" id="CapteT147673">
    <property type="protein sequence ID" value="CapteP147673"/>
    <property type="gene ID" value="CapteG147673"/>
</dbReference>
<dbReference type="PANTHER" id="PTHR47027">
    <property type="entry name" value="REVERSE TRANSCRIPTASE DOMAIN-CONTAINING PROTEIN"/>
    <property type="match status" value="1"/>
</dbReference>
<dbReference type="PROSITE" id="PS50878">
    <property type="entry name" value="RT_POL"/>
    <property type="match status" value="1"/>
</dbReference>
<dbReference type="HOGENOM" id="CLU_000680_32_0_1"/>
<dbReference type="Proteomes" id="UP000014760">
    <property type="component" value="Unassembled WGS sequence"/>
</dbReference>
<dbReference type="AlphaFoldDB" id="R7VM32"/>
<dbReference type="SUPFAM" id="SSF56672">
    <property type="entry name" value="DNA/RNA polymerases"/>
    <property type="match status" value="1"/>
</dbReference>
<gene>
    <name evidence="2" type="ORF">CAPTEDRAFT_147673</name>
</gene>